<accession>A0ABR3YCC0</accession>
<dbReference type="SUPFAM" id="SSF52113">
    <property type="entry name" value="BRCT domain"/>
    <property type="match status" value="1"/>
</dbReference>
<sequence>MGKSFQKINACYVGNFGENGEKIPQWLRANGGTYSKDMNPDVTHLIATESTFKRNVEAVQAAKRMKHVKIVSYDWLEDSLMSKTRRPKREGPYLWEKLLKRKTKKKTTKAGKKGKSTKSRKGGGAEKSLENFKKGSRAVVEDMARAGYHLYTDQETGTTYCATLVRQTLMAGRNEKYQLKLYESNAEPHVYATYVKYSRVGKSGTELVAPRGSSFDLAMAAYKKFFKIKTGKDWDDRLDGSLPEAKKDQEGNVLPPDEGWFRHELPTGLLASLFIPKKMPAAASILSCSNEEDEQSADQAQASVPGSPADIPEEQKERDGSVGLSDKSNDDDDVDDHDEDTSPEDPIESLTEAGEE</sequence>
<dbReference type="InterPro" id="IPR008893">
    <property type="entry name" value="WGR_domain"/>
</dbReference>
<dbReference type="PROSITE" id="PS51977">
    <property type="entry name" value="WGR"/>
    <property type="match status" value="1"/>
</dbReference>
<feature type="compositionally biased region" description="Acidic residues" evidence="1">
    <location>
        <begin position="329"/>
        <end position="356"/>
    </location>
</feature>
<dbReference type="InterPro" id="IPR001357">
    <property type="entry name" value="BRCT_dom"/>
</dbReference>
<name>A0ABR3YCC0_9EURO</name>
<feature type="region of interest" description="Disordered" evidence="1">
    <location>
        <begin position="287"/>
        <end position="356"/>
    </location>
</feature>
<dbReference type="SMART" id="SM00773">
    <property type="entry name" value="WGR"/>
    <property type="match status" value="1"/>
</dbReference>
<evidence type="ECO:0000256" key="1">
    <source>
        <dbReference type="SAM" id="MobiDB-lite"/>
    </source>
</evidence>
<comment type="caution">
    <text evidence="4">The sequence shown here is derived from an EMBL/GenBank/DDBJ whole genome shotgun (WGS) entry which is preliminary data.</text>
</comment>
<dbReference type="EMBL" id="JAVDPF010000002">
    <property type="protein sequence ID" value="KAL1885487.1"/>
    <property type="molecule type" value="Genomic_DNA"/>
</dbReference>
<reference evidence="4 5" key="1">
    <citation type="journal article" date="2024" name="IMA Fungus">
        <title>IMA Genome - F19 : A genome assembly and annotation guide to empower mycologists, including annotated draft genome sequences of Ceratocystis pirilliformis, Diaporthe australafricana, Fusarium ophioides, Paecilomyces lecythidis, and Sporothrix stenoceras.</title>
        <authorList>
            <person name="Aylward J."/>
            <person name="Wilson A.M."/>
            <person name="Visagie C.M."/>
            <person name="Spraker J."/>
            <person name="Barnes I."/>
            <person name="Buitendag C."/>
            <person name="Ceriani C."/>
            <person name="Del Mar Angel L."/>
            <person name="du Plessis D."/>
            <person name="Fuchs T."/>
            <person name="Gasser K."/>
            <person name="Kramer D."/>
            <person name="Li W."/>
            <person name="Munsamy K."/>
            <person name="Piso A."/>
            <person name="Price J.L."/>
            <person name="Sonnekus B."/>
            <person name="Thomas C."/>
            <person name="van der Nest A."/>
            <person name="van Dijk A."/>
            <person name="van Heerden A."/>
            <person name="van Vuuren N."/>
            <person name="Yilmaz N."/>
            <person name="Duong T.A."/>
            <person name="van der Merwe N.A."/>
            <person name="Wingfield M.J."/>
            <person name="Wingfield B.D."/>
        </authorList>
    </citation>
    <scope>NUCLEOTIDE SEQUENCE [LARGE SCALE GENOMIC DNA]</scope>
    <source>
        <strain evidence="4 5">CMW 18167</strain>
    </source>
</reference>
<keyword evidence="5" id="KW-1185">Reference proteome</keyword>
<evidence type="ECO:0000313" key="5">
    <source>
        <dbReference type="Proteomes" id="UP001583193"/>
    </source>
</evidence>
<protein>
    <recommendedName>
        <fullName evidence="6">BRCT domain protein</fullName>
    </recommendedName>
</protein>
<dbReference type="Proteomes" id="UP001583193">
    <property type="component" value="Unassembled WGS sequence"/>
</dbReference>
<feature type="domain" description="WGR" evidence="3">
    <location>
        <begin position="147"/>
        <end position="248"/>
    </location>
</feature>
<organism evidence="4 5">
    <name type="scientific">Paecilomyces lecythidis</name>
    <dbReference type="NCBI Taxonomy" id="3004212"/>
    <lineage>
        <taxon>Eukaryota</taxon>
        <taxon>Fungi</taxon>
        <taxon>Dikarya</taxon>
        <taxon>Ascomycota</taxon>
        <taxon>Pezizomycotina</taxon>
        <taxon>Eurotiomycetes</taxon>
        <taxon>Eurotiomycetidae</taxon>
        <taxon>Eurotiales</taxon>
        <taxon>Thermoascaceae</taxon>
        <taxon>Paecilomyces</taxon>
    </lineage>
</organism>
<evidence type="ECO:0000313" key="4">
    <source>
        <dbReference type="EMBL" id="KAL1885487.1"/>
    </source>
</evidence>
<evidence type="ECO:0000259" key="3">
    <source>
        <dbReference type="PROSITE" id="PS51977"/>
    </source>
</evidence>
<evidence type="ECO:0000259" key="2">
    <source>
        <dbReference type="PROSITE" id="PS50172"/>
    </source>
</evidence>
<dbReference type="InterPro" id="IPR036930">
    <property type="entry name" value="WGR_dom_sf"/>
</dbReference>
<gene>
    <name evidence="4" type="ORF">Plec18167_000981</name>
</gene>
<dbReference type="Pfam" id="PF12738">
    <property type="entry name" value="PTCB-BRCT"/>
    <property type="match status" value="1"/>
</dbReference>
<dbReference type="InterPro" id="IPR036420">
    <property type="entry name" value="BRCT_dom_sf"/>
</dbReference>
<dbReference type="Pfam" id="PF05406">
    <property type="entry name" value="WGR"/>
    <property type="match status" value="1"/>
</dbReference>
<dbReference type="PROSITE" id="PS50172">
    <property type="entry name" value="BRCT"/>
    <property type="match status" value="1"/>
</dbReference>
<feature type="region of interest" description="Disordered" evidence="1">
    <location>
        <begin position="103"/>
        <end position="129"/>
    </location>
</feature>
<proteinExistence type="predicted"/>
<dbReference type="Gene3D" id="3.40.50.10190">
    <property type="entry name" value="BRCT domain"/>
    <property type="match status" value="1"/>
</dbReference>
<feature type="domain" description="BRCT" evidence="2">
    <location>
        <begin position="1"/>
        <end position="93"/>
    </location>
</feature>
<dbReference type="SUPFAM" id="SSF142921">
    <property type="entry name" value="WGR domain-like"/>
    <property type="match status" value="1"/>
</dbReference>
<evidence type="ECO:0008006" key="6">
    <source>
        <dbReference type="Google" id="ProtNLM"/>
    </source>
</evidence>
<dbReference type="CDD" id="cd07997">
    <property type="entry name" value="WGR_PARP"/>
    <property type="match status" value="1"/>
</dbReference>
<feature type="compositionally biased region" description="Basic residues" evidence="1">
    <location>
        <begin position="103"/>
        <end position="121"/>
    </location>
</feature>